<evidence type="ECO:0000256" key="1">
    <source>
        <dbReference type="SAM" id="SignalP"/>
    </source>
</evidence>
<feature type="signal peptide" evidence="1">
    <location>
        <begin position="1"/>
        <end position="18"/>
    </location>
</feature>
<proteinExistence type="predicted"/>
<feature type="chain" id="PRO_5035310650" evidence="1">
    <location>
        <begin position="19"/>
        <end position="181"/>
    </location>
</feature>
<evidence type="ECO:0000313" key="2">
    <source>
        <dbReference type="EMBL" id="KAG0720240.1"/>
    </source>
</evidence>
<reference evidence="2" key="1">
    <citation type="submission" date="2020-07" db="EMBL/GenBank/DDBJ databases">
        <title>The High-quality genome of the commercially important snow crab, Chionoecetes opilio.</title>
        <authorList>
            <person name="Jeong J.-H."/>
            <person name="Ryu S."/>
        </authorList>
    </citation>
    <scope>NUCLEOTIDE SEQUENCE</scope>
    <source>
        <strain evidence="2">MADBK_172401_WGS</strain>
        <tissue evidence="2">Digestive gland</tissue>
    </source>
</reference>
<accession>A0A8J5CTR9</accession>
<gene>
    <name evidence="2" type="ORF">GWK47_048912</name>
</gene>
<dbReference type="EMBL" id="JACEEZ010013198">
    <property type="protein sequence ID" value="KAG0720240.1"/>
    <property type="molecule type" value="Genomic_DNA"/>
</dbReference>
<organism evidence="2 3">
    <name type="scientific">Chionoecetes opilio</name>
    <name type="common">Atlantic snow crab</name>
    <name type="synonym">Cancer opilio</name>
    <dbReference type="NCBI Taxonomy" id="41210"/>
    <lineage>
        <taxon>Eukaryota</taxon>
        <taxon>Metazoa</taxon>
        <taxon>Ecdysozoa</taxon>
        <taxon>Arthropoda</taxon>
        <taxon>Crustacea</taxon>
        <taxon>Multicrustacea</taxon>
        <taxon>Malacostraca</taxon>
        <taxon>Eumalacostraca</taxon>
        <taxon>Eucarida</taxon>
        <taxon>Decapoda</taxon>
        <taxon>Pleocyemata</taxon>
        <taxon>Brachyura</taxon>
        <taxon>Eubrachyura</taxon>
        <taxon>Majoidea</taxon>
        <taxon>Majidae</taxon>
        <taxon>Chionoecetes</taxon>
    </lineage>
</organism>
<keyword evidence="3" id="KW-1185">Reference proteome</keyword>
<protein>
    <submittedName>
        <fullName evidence="2">Uncharacterized protein</fullName>
    </submittedName>
</protein>
<evidence type="ECO:0000313" key="3">
    <source>
        <dbReference type="Proteomes" id="UP000770661"/>
    </source>
</evidence>
<dbReference type="AlphaFoldDB" id="A0A8J5CTR9"/>
<keyword evidence="1" id="KW-0732">Signal</keyword>
<comment type="caution">
    <text evidence="2">The sequence shown here is derived from an EMBL/GenBank/DDBJ whole genome shotgun (WGS) entry which is preliminary data.</text>
</comment>
<name>A0A8J5CTR9_CHIOP</name>
<dbReference type="Proteomes" id="UP000770661">
    <property type="component" value="Unassembled WGS sequence"/>
</dbReference>
<sequence>MLRVVVVLVVAGVLLVDAKPPTKGPHFDSTIKEFDNERTCWTGEVCKMEFQSEFRCRCPQWSWCRSPGRYYHAYCSMSALGYIWVQQGGPLPDQTLYEEAMLAVARHLMDIKQQVRTQYGNDFLSVRKTRSLQEVWHHVNRARGKGRRQTGDPDPAGRAQELLLQWKGAASLSELPVSHQD</sequence>
<dbReference type="OrthoDB" id="6373466at2759"/>